<dbReference type="InterPro" id="IPR001173">
    <property type="entry name" value="Glyco_trans_2-like"/>
</dbReference>
<dbReference type="SUPFAM" id="SSF53448">
    <property type="entry name" value="Nucleotide-diphospho-sugar transferases"/>
    <property type="match status" value="1"/>
</dbReference>
<evidence type="ECO:0000313" key="3">
    <source>
        <dbReference type="Proteomes" id="UP000830729"/>
    </source>
</evidence>
<sequence>MTRNGESGGLVSVVVPTHYRNDRLRRALESVAAQEYRPIEVLVVDGSDDEHARPVAESFGATYVPQERDEGPQAARSIGAEMADGEYVQFLDDDDRLAPSKVRKQVDRLGPEVGVVYCGMDDENRGEILPNPVVRGDVLGRALEMRTFPCINSTMLIRREVLERVLPLRHRHGADDTGLKIDLALQTKFDYVAEPLVVRGRTGDSLSDSWTYLDGRMEVIATYDRLYRRFPDRIRQRALRETHYQVGRKLLAEEGWSPRATAALARAAWETPDDYAYHIGAALGSALGRPGLAAVDRLFGRPEA</sequence>
<proteinExistence type="predicted"/>
<organism evidence="2 3">
    <name type="scientific">Halorussus limi</name>
    <dbReference type="NCBI Taxonomy" id="2938695"/>
    <lineage>
        <taxon>Archaea</taxon>
        <taxon>Methanobacteriati</taxon>
        <taxon>Methanobacteriota</taxon>
        <taxon>Stenosarchaea group</taxon>
        <taxon>Halobacteria</taxon>
        <taxon>Halobacteriales</taxon>
        <taxon>Haladaptataceae</taxon>
        <taxon>Halorussus</taxon>
    </lineage>
</organism>
<dbReference type="PANTHER" id="PTHR43685">
    <property type="entry name" value="GLYCOSYLTRANSFERASE"/>
    <property type="match status" value="1"/>
</dbReference>
<dbReference type="AlphaFoldDB" id="A0A8U0HWA1"/>
<dbReference type="InterPro" id="IPR050834">
    <property type="entry name" value="Glycosyltransf_2"/>
</dbReference>
<evidence type="ECO:0000259" key="1">
    <source>
        <dbReference type="Pfam" id="PF00535"/>
    </source>
</evidence>
<accession>A0A8U0HWA1</accession>
<protein>
    <submittedName>
        <fullName evidence="2">Glycosyltransferase</fullName>
    </submittedName>
</protein>
<dbReference type="Proteomes" id="UP000830729">
    <property type="component" value="Chromosome"/>
</dbReference>
<evidence type="ECO:0000313" key="2">
    <source>
        <dbReference type="EMBL" id="UPV75198.1"/>
    </source>
</evidence>
<dbReference type="EMBL" id="CP096659">
    <property type="protein sequence ID" value="UPV75198.1"/>
    <property type="molecule type" value="Genomic_DNA"/>
</dbReference>
<dbReference type="KEGG" id="halx:M0R89_03790"/>
<gene>
    <name evidence="2" type="ORF">M0R89_03790</name>
</gene>
<dbReference type="GeneID" id="72184291"/>
<keyword evidence="3" id="KW-1185">Reference proteome</keyword>
<dbReference type="PANTHER" id="PTHR43685:SF2">
    <property type="entry name" value="GLYCOSYLTRANSFERASE 2-LIKE DOMAIN-CONTAINING PROTEIN"/>
    <property type="match status" value="1"/>
</dbReference>
<feature type="domain" description="Glycosyltransferase 2-like" evidence="1">
    <location>
        <begin position="12"/>
        <end position="165"/>
    </location>
</feature>
<dbReference type="RefSeq" id="WP_248651241.1">
    <property type="nucleotide sequence ID" value="NZ_CP096659.1"/>
</dbReference>
<name>A0A8U0HWA1_9EURY</name>
<dbReference type="InterPro" id="IPR029044">
    <property type="entry name" value="Nucleotide-diphossugar_trans"/>
</dbReference>
<reference evidence="2 3" key="1">
    <citation type="submission" date="2022-04" db="EMBL/GenBank/DDBJ databases">
        <title>Diverse halophilic archaea isolated from saline environments.</title>
        <authorList>
            <person name="Cui H.-L."/>
        </authorList>
    </citation>
    <scope>NUCLEOTIDE SEQUENCE [LARGE SCALE GENOMIC DNA]</scope>
    <source>
        <strain evidence="2 3">XZYJT49</strain>
    </source>
</reference>
<dbReference type="Gene3D" id="3.90.550.10">
    <property type="entry name" value="Spore Coat Polysaccharide Biosynthesis Protein SpsA, Chain A"/>
    <property type="match status" value="1"/>
</dbReference>
<dbReference type="Pfam" id="PF00535">
    <property type="entry name" value="Glycos_transf_2"/>
    <property type="match status" value="1"/>
</dbReference>
<dbReference type="CDD" id="cd00761">
    <property type="entry name" value="Glyco_tranf_GTA_type"/>
    <property type="match status" value="1"/>
</dbReference>